<dbReference type="PROSITE" id="PS00409">
    <property type="entry name" value="PROKAR_NTER_METHYL"/>
    <property type="match status" value="1"/>
</dbReference>
<name>A0ABW3W5C1_9ACTN</name>
<organism evidence="2 3">
    <name type="scientific">Nocardioides ginsengisoli</name>
    <dbReference type="NCBI Taxonomy" id="363868"/>
    <lineage>
        <taxon>Bacteria</taxon>
        <taxon>Bacillati</taxon>
        <taxon>Actinomycetota</taxon>
        <taxon>Actinomycetes</taxon>
        <taxon>Propionibacteriales</taxon>
        <taxon>Nocardioidaceae</taxon>
        <taxon>Nocardioides</taxon>
    </lineage>
</organism>
<dbReference type="EMBL" id="JBHTLX010000021">
    <property type="protein sequence ID" value="MFD1249584.1"/>
    <property type="molecule type" value="Genomic_DNA"/>
</dbReference>
<keyword evidence="1" id="KW-1133">Transmembrane helix</keyword>
<dbReference type="RefSeq" id="WP_367919923.1">
    <property type="nucleotide sequence ID" value="NZ_BAABAC010000024.1"/>
</dbReference>
<keyword evidence="1" id="KW-0812">Transmembrane</keyword>
<comment type="caution">
    <text evidence="2">The sequence shown here is derived from an EMBL/GenBank/DDBJ whole genome shotgun (WGS) entry which is preliminary data.</text>
</comment>
<keyword evidence="3" id="KW-1185">Reference proteome</keyword>
<dbReference type="SUPFAM" id="SSF54523">
    <property type="entry name" value="Pili subunits"/>
    <property type="match status" value="1"/>
</dbReference>
<evidence type="ECO:0000256" key="1">
    <source>
        <dbReference type="SAM" id="Phobius"/>
    </source>
</evidence>
<dbReference type="Gene3D" id="3.30.700.10">
    <property type="entry name" value="Glycoprotein, Type 4 Pilin"/>
    <property type="match status" value="1"/>
</dbReference>
<dbReference type="InterPro" id="IPR012902">
    <property type="entry name" value="N_methyl_site"/>
</dbReference>
<sequence>MRLNERSDDRPLDDSGFTLVELVITVAIVGIVVAALAGIVMSYLRTSVDTQARLTESHDVQFAAAYWQRDVASIGVRSYDAATKSFPLGQSVNVSPSCSLPSGTTVVTLAWSEYTSADSTAPPTQMTVSYVARLSGSVYSLLRVRCTGSTVNSTVKVANSLTGVPTLSCDVTCTGSGSNVPSVVNLSLSVLDRDGHGTVPYTALLSGERRQT</sequence>
<dbReference type="NCBIfam" id="TIGR02532">
    <property type="entry name" value="IV_pilin_GFxxxE"/>
    <property type="match status" value="1"/>
</dbReference>
<protein>
    <submittedName>
        <fullName evidence="2">Type II secretion system protein J</fullName>
    </submittedName>
</protein>
<dbReference type="Pfam" id="PF07963">
    <property type="entry name" value="N_methyl"/>
    <property type="match status" value="1"/>
</dbReference>
<keyword evidence="1" id="KW-0472">Membrane</keyword>
<dbReference type="InterPro" id="IPR045584">
    <property type="entry name" value="Pilin-like"/>
</dbReference>
<gene>
    <name evidence="2" type="ORF">ACFQ3F_17420</name>
</gene>
<dbReference type="Proteomes" id="UP001597229">
    <property type="component" value="Unassembled WGS sequence"/>
</dbReference>
<evidence type="ECO:0000313" key="2">
    <source>
        <dbReference type="EMBL" id="MFD1249584.1"/>
    </source>
</evidence>
<proteinExistence type="predicted"/>
<accession>A0ABW3W5C1</accession>
<evidence type="ECO:0000313" key="3">
    <source>
        <dbReference type="Proteomes" id="UP001597229"/>
    </source>
</evidence>
<feature type="transmembrane region" description="Helical" evidence="1">
    <location>
        <begin position="20"/>
        <end position="44"/>
    </location>
</feature>
<reference evidence="3" key="1">
    <citation type="journal article" date="2019" name="Int. J. Syst. Evol. Microbiol.">
        <title>The Global Catalogue of Microorganisms (GCM) 10K type strain sequencing project: providing services to taxonomists for standard genome sequencing and annotation.</title>
        <authorList>
            <consortium name="The Broad Institute Genomics Platform"/>
            <consortium name="The Broad Institute Genome Sequencing Center for Infectious Disease"/>
            <person name="Wu L."/>
            <person name="Ma J."/>
        </authorList>
    </citation>
    <scope>NUCLEOTIDE SEQUENCE [LARGE SCALE GENOMIC DNA]</scope>
    <source>
        <strain evidence="3">CCUG 52478</strain>
    </source>
</reference>